<gene>
    <name evidence="2" type="ORF">EA473_19645</name>
</gene>
<dbReference type="Proteomes" id="UP000282323">
    <property type="component" value="Unassembled WGS sequence"/>
</dbReference>
<organism evidence="2 3">
    <name type="scientific">Natrarchaeobius chitinivorans</name>
    <dbReference type="NCBI Taxonomy" id="1679083"/>
    <lineage>
        <taxon>Archaea</taxon>
        <taxon>Methanobacteriati</taxon>
        <taxon>Methanobacteriota</taxon>
        <taxon>Stenosarchaea group</taxon>
        <taxon>Halobacteria</taxon>
        <taxon>Halobacteriales</taxon>
        <taxon>Natrialbaceae</taxon>
        <taxon>Natrarchaeobius</taxon>
    </lineage>
</organism>
<dbReference type="AlphaFoldDB" id="A0A3N6LR49"/>
<dbReference type="PANTHER" id="PTHR11365">
    <property type="entry name" value="5-OXOPROLINASE RELATED"/>
    <property type="match status" value="1"/>
</dbReference>
<dbReference type="GO" id="GO:0006749">
    <property type="term" value="P:glutathione metabolic process"/>
    <property type="evidence" value="ECO:0007669"/>
    <property type="project" value="TreeGrafter"/>
</dbReference>
<feature type="domain" description="Hydantoinase B/oxoprolinase" evidence="1">
    <location>
        <begin position="15"/>
        <end position="540"/>
    </location>
</feature>
<dbReference type="OrthoDB" id="8261at2157"/>
<evidence type="ECO:0000313" key="3">
    <source>
        <dbReference type="Proteomes" id="UP000282323"/>
    </source>
</evidence>
<accession>A0A3N6LR49</accession>
<dbReference type="Pfam" id="PF02538">
    <property type="entry name" value="Hydantoinase_B"/>
    <property type="match status" value="1"/>
</dbReference>
<proteinExistence type="predicted"/>
<name>A0A3N6LR49_NATCH</name>
<sequence>MSENERKSGRDDSLDPVVTSVIASRLEGIGRKMGTTIERSARSPLLVEGRDFSVGIYDANGVLIHQTEYIPILGYATAPGVQQVIDAFEGDINEGDVMLHNDVFTGGNQPSDWKVLKPVFVEDELVAWTVINAHQADVGGSVPGSYNPDATEIWQEALRIPPVKLYDGGERRDDVWELIFGNVRLDVVSDDVRAMIGGCTVGERNLHELLERYDVETFHRHKSELLDSTEKMVREGIQEIPDGTYESEVPVVDDGFDHEREMTIAVTIEVAGETMSFDFAGTTDQTPGYVNAPRAVTMSSVMITIFMILEEHIPHNDGILRCVDIDIPSGSMLNPDFPAASAFGNHLSDQICTVIMDALADAVPKRVTAGWNPLLCGLVSGIDPRIDEPYVDLILNGTKGGSGGTYNADGYDHIGLIASGGAIAAQDPEMFEIQDPHFLHHYEFEQDSAGAGRWRGGLGVRTEFEFLADGVEASIFGDGDSTETAAPGLFDGLRGSPNALELEYPDGDTYEPELKELVGGIPKGTTWKQVAGGGGGYGNPLERPVETVAEDVRNGLISPEAAKSEYGVVVTKDGTVNTDQTEQLRRELAPTDLEVVDADS</sequence>
<dbReference type="PANTHER" id="PTHR11365:SF23">
    <property type="entry name" value="HYPOTHETICAL 5-OXOPROLINASE (EUROFUNG)-RELATED"/>
    <property type="match status" value="1"/>
</dbReference>
<dbReference type="GO" id="GO:0005829">
    <property type="term" value="C:cytosol"/>
    <property type="evidence" value="ECO:0007669"/>
    <property type="project" value="TreeGrafter"/>
</dbReference>
<dbReference type="EMBL" id="REGA01000023">
    <property type="protein sequence ID" value="RQG90827.1"/>
    <property type="molecule type" value="Genomic_DNA"/>
</dbReference>
<reference evidence="2 3" key="1">
    <citation type="submission" date="2018-10" db="EMBL/GenBank/DDBJ databases">
        <title>Natrarchaeobius chitinivorans gen. nov., sp. nov., and Natrarchaeobius haloalkaliphilus sp. nov., alkaliphilic, chitin-utilizing haloarchaea from hypersaline alkaline lakes.</title>
        <authorList>
            <person name="Sorokin D.Y."/>
            <person name="Elcheninov A.G."/>
            <person name="Kostrikina N.A."/>
            <person name="Bale N.J."/>
            <person name="Sinninghe Damste J.S."/>
            <person name="Khijniak T.V."/>
            <person name="Kublanov I.V."/>
            <person name="Toshchakov S.V."/>
        </authorList>
    </citation>
    <scope>NUCLEOTIDE SEQUENCE [LARGE SCALE GENOMIC DNA]</scope>
    <source>
        <strain evidence="2 3">AArcht4T</strain>
    </source>
</reference>
<evidence type="ECO:0000313" key="2">
    <source>
        <dbReference type="EMBL" id="RQG90827.1"/>
    </source>
</evidence>
<comment type="caution">
    <text evidence="2">The sequence shown here is derived from an EMBL/GenBank/DDBJ whole genome shotgun (WGS) entry which is preliminary data.</text>
</comment>
<dbReference type="InterPro" id="IPR045079">
    <property type="entry name" value="Oxoprolinase-like"/>
</dbReference>
<protein>
    <submittedName>
        <fullName evidence="2">Hydantoinase B/oxoprolinase family protein</fullName>
    </submittedName>
</protein>
<dbReference type="GO" id="GO:0017168">
    <property type="term" value="F:5-oxoprolinase (ATP-hydrolyzing) activity"/>
    <property type="evidence" value="ECO:0007669"/>
    <property type="project" value="TreeGrafter"/>
</dbReference>
<keyword evidence="3" id="KW-1185">Reference proteome</keyword>
<dbReference type="InterPro" id="IPR003692">
    <property type="entry name" value="Hydantoinase_B"/>
</dbReference>
<evidence type="ECO:0000259" key="1">
    <source>
        <dbReference type="Pfam" id="PF02538"/>
    </source>
</evidence>
<dbReference type="RefSeq" id="WP_124197274.1">
    <property type="nucleotide sequence ID" value="NZ_REGA01000023.1"/>
</dbReference>